<organism evidence="2 3">
    <name type="scientific">Brachionus calyciflorus</name>
    <dbReference type="NCBI Taxonomy" id="104777"/>
    <lineage>
        <taxon>Eukaryota</taxon>
        <taxon>Metazoa</taxon>
        <taxon>Spiralia</taxon>
        <taxon>Gnathifera</taxon>
        <taxon>Rotifera</taxon>
        <taxon>Eurotatoria</taxon>
        <taxon>Monogononta</taxon>
        <taxon>Pseudotrocha</taxon>
        <taxon>Ploima</taxon>
        <taxon>Brachionidae</taxon>
        <taxon>Brachionus</taxon>
    </lineage>
</organism>
<dbReference type="Proteomes" id="UP000663879">
    <property type="component" value="Unassembled WGS sequence"/>
</dbReference>
<dbReference type="PANTHER" id="PTHR36649">
    <property type="entry name" value="UBIQUITIN-LIKE DOMAIN-CONTAINING PROTEIN"/>
    <property type="match status" value="1"/>
</dbReference>
<protein>
    <submittedName>
        <fullName evidence="2">Uncharacterized protein</fullName>
    </submittedName>
</protein>
<comment type="caution">
    <text evidence="2">The sequence shown here is derived from an EMBL/GenBank/DDBJ whole genome shotgun (WGS) entry which is preliminary data.</text>
</comment>
<feature type="transmembrane region" description="Helical" evidence="1">
    <location>
        <begin position="226"/>
        <end position="259"/>
    </location>
</feature>
<keyword evidence="1" id="KW-0472">Membrane</keyword>
<evidence type="ECO:0000313" key="3">
    <source>
        <dbReference type="Proteomes" id="UP000663879"/>
    </source>
</evidence>
<evidence type="ECO:0000313" key="2">
    <source>
        <dbReference type="EMBL" id="CAF0883087.1"/>
    </source>
</evidence>
<gene>
    <name evidence="2" type="ORF">OXX778_LOCUS10518</name>
</gene>
<dbReference type="OrthoDB" id="10029319at2759"/>
<accession>A0A813YEN9</accession>
<keyword evidence="1" id="KW-0812">Transmembrane</keyword>
<dbReference type="PANTHER" id="PTHR36649:SF29">
    <property type="entry name" value="PARP CATALYTIC DOMAIN-CONTAINING PROTEIN-RELATED"/>
    <property type="match status" value="1"/>
</dbReference>
<keyword evidence="3" id="KW-1185">Reference proteome</keyword>
<dbReference type="SUPFAM" id="SSF56399">
    <property type="entry name" value="ADP-ribosylation"/>
    <property type="match status" value="1"/>
</dbReference>
<sequence length="695" mass="81613">MIAFEEKPTEIEPNDSITILKEVFEDLEKNLFEDYKKKLEKVVDIYNSDLFLTKASQKVEEIIEKVKNEIPKVFFELKNETLSNIEVSVYECFCSLKRNLDKLSEYDLFSNFDAFETLSSIASNGYTQLFDDALSANEKCDELYSIIFEADKRDPLEIQEYTFRRTDHGWETGFKDKHYNLIYNRKAQSNIFKNKVFDKIVSQLQIDFKPLEKKLTQINKGKKVSLGAGIFSIALAGGASFALVPLIGAIGFLGVGAGIEFKLGKRAKKDWYQNVESEIIKYLKSKNTERDQKALKKMINDESLEEDKHHIKGQFDIFFEKYDYKKFFDLKTKIELKKLHKRGTLLMFESSWVLVKAMIFNEQQLYARQAQIEQELFQISIQIDAAQFFPLVWFHLNETKRQNEEDNHHVTIDFKNSTKLNKEKLCSLIPDVEIDNEKSSIKVGRDSLYSLVNILSCVTDFKFKSLLIKDCHIAIGEQVLFPKFNRIYGKNDIPKEFGFDLSSFMPTQFSKLMRGKYPYYCPNGWLRYSLRVAKSSEEFEQKYADWPVAYHGTSSLLLINILKDGFRLVKGIREYTNVLAAYFSPSIEYSGHERYAKVMKIKNKRNQEFYIQAILQCRLNPDSFIVYNETMLNEKKKHIQIDQNFDNNELEWIITEEKYNQLKKANKEVFVIYGIMLRITKESPKELPINKRWWY</sequence>
<proteinExistence type="predicted"/>
<keyword evidence="1" id="KW-1133">Transmembrane helix</keyword>
<dbReference type="AlphaFoldDB" id="A0A813YEN9"/>
<name>A0A813YEN9_9BILA</name>
<dbReference type="EMBL" id="CAJNOC010001675">
    <property type="protein sequence ID" value="CAF0883087.1"/>
    <property type="molecule type" value="Genomic_DNA"/>
</dbReference>
<evidence type="ECO:0000256" key="1">
    <source>
        <dbReference type="SAM" id="Phobius"/>
    </source>
</evidence>
<reference evidence="2" key="1">
    <citation type="submission" date="2021-02" db="EMBL/GenBank/DDBJ databases">
        <authorList>
            <person name="Nowell W R."/>
        </authorList>
    </citation>
    <scope>NUCLEOTIDE SEQUENCE</scope>
    <source>
        <strain evidence="2">Ploen Becks lab</strain>
    </source>
</reference>